<reference evidence="5" key="1">
    <citation type="journal article" date="2021" name="PeerJ">
        <title>Extensive microbial diversity within the chicken gut microbiome revealed by metagenomics and culture.</title>
        <authorList>
            <person name="Gilroy R."/>
            <person name="Ravi A."/>
            <person name="Getino M."/>
            <person name="Pursley I."/>
            <person name="Horton D.L."/>
            <person name="Alikhan N.F."/>
            <person name="Baker D."/>
            <person name="Gharbi K."/>
            <person name="Hall N."/>
            <person name="Watson M."/>
            <person name="Adriaenssens E.M."/>
            <person name="Foster-Nyarko E."/>
            <person name="Jarju S."/>
            <person name="Secka A."/>
            <person name="Antonio M."/>
            <person name="Oren A."/>
            <person name="Chaudhuri R.R."/>
            <person name="La Ragione R."/>
            <person name="Hildebrand F."/>
            <person name="Pallen M.J."/>
        </authorList>
    </citation>
    <scope>NUCLEOTIDE SEQUENCE</scope>
    <source>
        <strain evidence="5">Gambia15-2214</strain>
    </source>
</reference>
<dbReference type="GO" id="GO:0009003">
    <property type="term" value="F:signal peptidase activity"/>
    <property type="evidence" value="ECO:0007669"/>
    <property type="project" value="UniProtKB-EC"/>
</dbReference>
<organism evidence="5 6">
    <name type="scientific">Candidatus Treponema excrementipullorum</name>
    <dbReference type="NCBI Taxonomy" id="2838768"/>
    <lineage>
        <taxon>Bacteria</taxon>
        <taxon>Pseudomonadati</taxon>
        <taxon>Spirochaetota</taxon>
        <taxon>Spirochaetia</taxon>
        <taxon>Spirochaetales</taxon>
        <taxon>Treponemataceae</taxon>
        <taxon>Treponema</taxon>
    </lineage>
</organism>
<dbReference type="Pfam" id="PF10502">
    <property type="entry name" value="Peptidase_S26"/>
    <property type="match status" value="1"/>
</dbReference>
<dbReference type="InterPro" id="IPR019533">
    <property type="entry name" value="Peptidase_S26"/>
</dbReference>
<feature type="domain" description="Peptidase S26" evidence="4">
    <location>
        <begin position="23"/>
        <end position="219"/>
    </location>
</feature>
<evidence type="ECO:0000256" key="2">
    <source>
        <dbReference type="ARBA" id="ARBA00019232"/>
    </source>
</evidence>
<dbReference type="PRINTS" id="PR00727">
    <property type="entry name" value="LEADERPTASE"/>
</dbReference>
<dbReference type="SUPFAM" id="SSF51306">
    <property type="entry name" value="LexA/Signal peptidase"/>
    <property type="match status" value="1"/>
</dbReference>
<keyword evidence="3 5" id="KW-0378">Hydrolase</keyword>
<dbReference type="GO" id="GO:0004252">
    <property type="term" value="F:serine-type endopeptidase activity"/>
    <property type="evidence" value="ECO:0007669"/>
    <property type="project" value="InterPro"/>
</dbReference>
<protein>
    <recommendedName>
        <fullName evidence="2 3">Signal peptidase I</fullName>
        <ecNumber evidence="3">3.4.21.89</ecNumber>
    </recommendedName>
</protein>
<dbReference type="PANTHER" id="PTHR43390:SF1">
    <property type="entry name" value="CHLOROPLAST PROCESSING PEPTIDASE"/>
    <property type="match status" value="1"/>
</dbReference>
<dbReference type="GO" id="GO:0016020">
    <property type="term" value="C:membrane"/>
    <property type="evidence" value="ECO:0007669"/>
    <property type="project" value="UniProtKB-SubCell"/>
</dbReference>
<evidence type="ECO:0000256" key="3">
    <source>
        <dbReference type="RuleBase" id="RU362042"/>
    </source>
</evidence>
<dbReference type="NCBIfam" id="TIGR02227">
    <property type="entry name" value="sigpep_I_bact"/>
    <property type="match status" value="1"/>
</dbReference>
<keyword evidence="3" id="KW-0472">Membrane</keyword>
<name>A0A9E2L3C4_9SPIR</name>
<dbReference type="EMBL" id="JAHLFV010000127">
    <property type="protein sequence ID" value="MBU3849973.1"/>
    <property type="molecule type" value="Genomic_DNA"/>
</dbReference>
<gene>
    <name evidence="5" type="primary">lepB</name>
    <name evidence="5" type="ORF">IAA16_05360</name>
</gene>
<keyword evidence="3" id="KW-1133">Transmembrane helix</keyword>
<proteinExistence type="inferred from homology"/>
<feature type="transmembrane region" description="Helical" evidence="3">
    <location>
        <begin position="17"/>
        <end position="39"/>
    </location>
</feature>
<keyword evidence="3" id="KW-0812">Transmembrane</keyword>
<dbReference type="InterPro" id="IPR000223">
    <property type="entry name" value="Pept_S26A_signal_pept_1"/>
</dbReference>
<sequence>MNYVYSYKERRILRLKIFIGICIFLAIAILTTLVLRFVIYPVNVHSDSMMPEISNRSLVLVSPLVPVKRGDVVLVESQKTTDMGFFKSLISNFVSFVTFQQVILFQDNGLFTENDTVRRVVGLPGDTVYVKNYVVYVKPANSSHFLTEFELTSKSYDITTNDIPENWQGNIGALGNTGEIVLGENEYFVLCDSRNSGIDSRIWGPVTKDRVKGRAFFQYFPFSLFGGM</sequence>
<dbReference type="AlphaFoldDB" id="A0A9E2L3C4"/>
<comment type="similarity">
    <text evidence="1 3">Belongs to the peptidase S26 family.</text>
</comment>
<evidence type="ECO:0000313" key="6">
    <source>
        <dbReference type="Proteomes" id="UP000823914"/>
    </source>
</evidence>
<reference evidence="5" key="2">
    <citation type="submission" date="2021-04" db="EMBL/GenBank/DDBJ databases">
        <authorList>
            <person name="Gilroy R."/>
        </authorList>
    </citation>
    <scope>NUCLEOTIDE SEQUENCE</scope>
    <source>
        <strain evidence="5">Gambia15-2214</strain>
    </source>
</reference>
<dbReference type="CDD" id="cd06530">
    <property type="entry name" value="S26_SPase_I"/>
    <property type="match status" value="1"/>
</dbReference>
<dbReference type="PANTHER" id="PTHR43390">
    <property type="entry name" value="SIGNAL PEPTIDASE I"/>
    <property type="match status" value="1"/>
</dbReference>
<comment type="caution">
    <text evidence="5">The sequence shown here is derived from an EMBL/GenBank/DDBJ whole genome shotgun (WGS) entry which is preliminary data.</text>
</comment>
<accession>A0A9E2L3C4</accession>
<evidence type="ECO:0000313" key="5">
    <source>
        <dbReference type="EMBL" id="MBU3849973.1"/>
    </source>
</evidence>
<evidence type="ECO:0000256" key="1">
    <source>
        <dbReference type="ARBA" id="ARBA00009370"/>
    </source>
</evidence>
<dbReference type="EC" id="3.4.21.89" evidence="3"/>
<keyword evidence="3" id="KW-0645">Protease</keyword>
<dbReference type="GO" id="GO:0006465">
    <property type="term" value="P:signal peptide processing"/>
    <property type="evidence" value="ECO:0007669"/>
    <property type="project" value="InterPro"/>
</dbReference>
<dbReference type="Proteomes" id="UP000823914">
    <property type="component" value="Unassembled WGS sequence"/>
</dbReference>
<dbReference type="InterPro" id="IPR036286">
    <property type="entry name" value="LexA/Signal_pep-like_sf"/>
</dbReference>
<comment type="subcellular location">
    <subcellularLocation>
        <location evidence="3">Membrane</location>
        <topology evidence="3">Single-pass type II membrane protein</topology>
    </subcellularLocation>
</comment>
<dbReference type="CDD" id="cd06462">
    <property type="entry name" value="Peptidase_S24_S26"/>
    <property type="match status" value="1"/>
</dbReference>
<dbReference type="Gene3D" id="2.10.109.10">
    <property type="entry name" value="Umud Fragment, subunit A"/>
    <property type="match status" value="1"/>
</dbReference>
<comment type="catalytic activity">
    <reaction evidence="3">
        <text>Cleavage of hydrophobic, N-terminal signal or leader sequences from secreted and periplasmic proteins.</text>
        <dbReference type="EC" id="3.4.21.89"/>
    </reaction>
</comment>
<evidence type="ECO:0000259" key="4">
    <source>
        <dbReference type="Pfam" id="PF10502"/>
    </source>
</evidence>